<gene>
    <name evidence="2" type="ORF">GA0070609_3779</name>
</gene>
<dbReference type="AlphaFoldDB" id="A0A1C5IUW2"/>
<name>A0A1C5IUW2_9ACTN</name>
<sequence length="268" mass="28380">MLDPAAPQLVVNSRTLYFSWLPADPDAVAALVPPGLRAQPDRQVFMNQYVVEDDSQTSGFGAYSLTYVGVSLSGVDAPGGENAGGWWTHYVTSSRRVREYAVARGAPTSLGRTTIEVRGGTLVAETEIDGVPLIRARCQVGETGSVISSGHHRYLTARDDQLLSSVYPYVAEPVTSFVIESVEFLEPGHSTYALRPANPLTIGFGFYAPRASFAYPGGFTVHPGGRGASAGPVGAPAERVLAQRGGERPAPVHQVPARRARSGLPSGS</sequence>
<dbReference type="RefSeq" id="WP_088994960.1">
    <property type="nucleotide sequence ID" value="NZ_LT607750.1"/>
</dbReference>
<dbReference type="Gene3D" id="2.40.400.10">
    <property type="entry name" value="Acetoacetate decarboxylase-like"/>
    <property type="match status" value="1"/>
</dbReference>
<keyword evidence="3" id="KW-1185">Reference proteome</keyword>
<evidence type="ECO:0000256" key="1">
    <source>
        <dbReference type="SAM" id="MobiDB-lite"/>
    </source>
</evidence>
<evidence type="ECO:0008006" key="4">
    <source>
        <dbReference type="Google" id="ProtNLM"/>
    </source>
</evidence>
<accession>A0A1C5IUW2</accession>
<reference evidence="2 3" key="1">
    <citation type="submission" date="2016-06" db="EMBL/GenBank/DDBJ databases">
        <authorList>
            <person name="Kjaerup R.B."/>
            <person name="Dalgaard T.S."/>
            <person name="Juul-Madsen H.R."/>
        </authorList>
    </citation>
    <scope>NUCLEOTIDE SEQUENCE [LARGE SCALE GENOMIC DNA]</scope>
    <source>
        <strain evidence="2 3">DSM 43904</strain>
    </source>
</reference>
<feature type="region of interest" description="Disordered" evidence="1">
    <location>
        <begin position="243"/>
        <end position="268"/>
    </location>
</feature>
<evidence type="ECO:0000313" key="3">
    <source>
        <dbReference type="Proteomes" id="UP000198217"/>
    </source>
</evidence>
<organism evidence="2 3">
    <name type="scientific">Micromonospora echinaurantiaca</name>
    <dbReference type="NCBI Taxonomy" id="47857"/>
    <lineage>
        <taxon>Bacteria</taxon>
        <taxon>Bacillati</taxon>
        <taxon>Actinomycetota</taxon>
        <taxon>Actinomycetes</taxon>
        <taxon>Micromonosporales</taxon>
        <taxon>Micromonosporaceae</taxon>
        <taxon>Micromonospora</taxon>
    </lineage>
</organism>
<evidence type="ECO:0000313" key="2">
    <source>
        <dbReference type="EMBL" id="SCG62134.1"/>
    </source>
</evidence>
<protein>
    <recommendedName>
        <fullName evidence="4">Acetoacetate decarboxylase (ADC)</fullName>
    </recommendedName>
</protein>
<proteinExistence type="predicted"/>
<dbReference type="Proteomes" id="UP000198217">
    <property type="component" value="Chromosome I"/>
</dbReference>
<dbReference type="InterPro" id="IPR023375">
    <property type="entry name" value="ADC_dom_sf"/>
</dbReference>
<dbReference type="SUPFAM" id="SSF160104">
    <property type="entry name" value="Acetoacetate decarboxylase-like"/>
    <property type="match status" value="1"/>
</dbReference>
<dbReference type="EMBL" id="LT607750">
    <property type="protein sequence ID" value="SCG62134.1"/>
    <property type="molecule type" value="Genomic_DNA"/>
</dbReference>